<sequence>MFSPFLTLIWILLTTISFSAAFFVGNGTFVVETNKRIVSWNTILIAPTRADCLLLCTTNGVCCSASYYEKTMFCYLNNDCPPEMENDTNSKTFIRKSECEHDGFIYHTKADACLRLIESTGMTWVNARTVCLENGGDLASIKTVEKMDYMMDFIRETDQVWIGLRQRQWMTGDIFMNVYNISVSLNNNDAGYTQDSDASCGILKSTRLRDRSCNFREEKHFVCEIVLQA</sequence>
<evidence type="ECO:0000313" key="3">
    <source>
        <dbReference type="EMBL" id="CAG2255239.1"/>
    </source>
</evidence>
<dbReference type="Gene3D" id="3.10.100.10">
    <property type="entry name" value="Mannose-Binding Protein A, subunit A"/>
    <property type="match status" value="1"/>
</dbReference>
<accession>A0A8S3VN64</accession>
<proteinExistence type="predicted"/>
<dbReference type="AlphaFoldDB" id="A0A8S3VN64"/>
<dbReference type="InterPro" id="IPR001304">
    <property type="entry name" value="C-type_lectin-like"/>
</dbReference>
<dbReference type="InterPro" id="IPR016187">
    <property type="entry name" value="CTDL_fold"/>
</dbReference>
<name>A0A8S3VN64_MYTED</name>
<dbReference type="PANTHER" id="PTHR45710">
    <property type="entry name" value="C-TYPE LECTIN DOMAIN-CONTAINING PROTEIN 180"/>
    <property type="match status" value="1"/>
</dbReference>
<dbReference type="OrthoDB" id="7357196at2759"/>
<reference evidence="3" key="1">
    <citation type="submission" date="2021-03" db="EMBL/GenBank/DDBJ databases">
        <authorList>
            <person name="Bekaert M."/>
        </authorList>
    </citation>
    <scope>NUCLEOTIDE SEQUENCE</scope>
</reference>
<dbReference type="SUPFAM" id="SSF56436">
    <property type="entry name" value="C-type lectin-like"/>
    <property type="match status" value="1"/>
</dbReference>
<dbReference type="CDD" id="cd00037">
    <property type="entry name" value="CLECT"/>
    <property type="match status" value="1"/>
</dbReference>
<evidence type="ECO:0000256" key="1">
    <source>
        <dbReference type="SAM" id="SignalP"/>
    </source>
</evidence>
<organism evidence="3 4">
    <name type="scientific">Mytilus edulis</name>
    <name type="common">Blue mussel</name>
    <dbReference type="NCBI Taxonomy" id="6550"/>
    <lineage>
        <taxon>Eukaryota</taxon>
        <taxon>Metazoa</taxon>
        <taxon>Spiralia</taxon>
        <taxon>Lophotrochozoa</taxon>
        <taxon>Mollusca</taxon>
        <taxon>Bivalvia</taxon>
        <taxon>Autobranchia</taxon>
        <taxon>Pteriomorphia</taxon>
        <taxon>Mytilida</taxon>
        <taxon>Mytiloidea</taxon>
        <taxon>Mytilidae</taxon>
        <taxon>Mytilinae</taxon>
        <taxon>Mytilus</taxon>
    </lineage>
</organism>
<evidence type="ECO:0000313" key="4">
    <source>
        <dbReference type="Proteomes" id="UP000683360"/>
    </source>
</evidence>
<keyword evidence="4" id="KW-1185">Reference proteome</keyword>
<gene>
    <name evidence="3" type="ORF">MEDL_66641</name>
</gene>
<feature type="chain" id="PRO_5035784464" evidence="1">
    <location>
        <begin position="22"/>
        <end position="229"/>
    </location>
</feature>
<dbReference type="EMBL" id="CAJPWZ010003260">
    <property type="protein sequence ID" value="CAG2255239.1"/>
    <property type="molecule type" value="Genomic_DNA"/>
</dbReference>
<feature type="signal peptide" evidence="1">
    <location>
        <begin position="1"/>
        <end position="21"/>
    </location>
</feature>
<feature type="domain" description="C-type lectin" evidence="2">
    <location>
        <begin position="109"/>
        <end position="214"/>
    </location>
</feature>
<comment type="caution">
    <text evidence="3">The sequence shown here is derived from an EMBL/GenBank/DDBJ whole genome shotgun (WGS) entry which is preliminary data.</text>
</comment>
<evidence type="ECO:0000259" key="2">
    <source>
        <dbReference type="PROSITE" id="PS50041"/>
    </source>
</evidence>
<protein>
    <submittedName>
        <fullName evidence="3">MRC</fullName>
    </submittedName>
</protein>
<dbReference type="InterPro" id="IPR050828">
    <property type="entry name" value="C-type_lectin/matrix_domain"/>
</dbReference>
<dbReference type="PROSITE" id="PS50041">
    <property type="entry name" value="C_TYPE_LECTIN_2"/>
    <property type="match status" value="1"/>
</dbReference>
<dbReference type="Pfam" id="PF00059">
    <property type="entry name" value="Lectin_C"/>
    <property type="match status" value="1"/>
</dbReference>
<dbReference type="SMART" id="SM00034">
    <property type="entry name" value="CLECT"/>
    <property type="match status" value="1"/>
</dbReference>
<dbReference type="PANTHER" id="PTHR45710:SF26">
    <property type="entry name" value="RH26557P"/>
    <property type="match status" value="1"/>
</dbReference>
<dbReference type="InterPro" id="IPR016186">
    <property type="entry name" value="C-type_lectin-like/link_sf"/>
</dbReference>
<keyword evidence="1" id="KW-0732">Signal</keyword>
<dbReference type="Proteomes" id="UP000683360">
    <property type="component" value="Unassembled WGS sequence"/>
</dbReference>